<name>A0A397SZ52_9GLOM</name>
<feature type="compositionally biased region" description="Basic residues" evidence="1">
    <location>
        <begin position="138"/>
        <end position="150"/>
    </location>
</feature>
<evidence type="ECO:0000313" key="3">
    <source>
        <dbReference type="Proteomes" id="UP000265703"/>
    </source>
</evidence>
<proteinExistence type="predicted"/>
<protein>
    <submittedName>
        <fullName evidence="2">Uncharacterized protein</fullName>
    </submittedName>
</protein>
<organism evidence="2 3">
    <name type="scientific">Glomus cerebriforme</name>
    <dbReference type="NCBI Taxonomy" id="658196"/>
    <lineage>
        <taxon>Eukaryota</taxon>
        <taxon>Fungi</taxon>
        <taxon>Fungi incertae sedis</taxon>
        <taxon>Mucoromycota</taxon>
        <taxon>Glomeromycotina</taxon>
        <taxon>Glomeromycetes</taxon>
        <taxon>Glomerales</taxon>
        <taxon>Glomeraceae</taxon>
        <taxon>Glomus</taxon>
    </lineage>
</organism>
<feature type="compositionally biased region" description="Acidic residues" evidence="1">
    <location>
        <begin position="108"/>
        <end position="130"/>
    </location>
</feature>
<gene>
    <name evidence="2" type="ORF">C1645_849432</name>
</gene>
<evidence type="ECO:0000313" key="2">
    <source>
        <dbReference type="EMBL" id="RIA90319.1"/>
    </source>
</evidence>
<evidence type="ECO:0000256" key="1">
    <source>
        <dbReference type="SAM" id="MobiDB-lite"/>
    </source>
</evidence>
<feature type="region of interest" description="Disordered" evidence="1">
    <location>
        <begin position="108"/>
        <end position="150"/>
    </location>
</feature>
<comment type="caution">
    <text evidence="2">The sequence shown here is derived from an EMBL/GenBank/DDBJ whole genome shotgun (WGS) entry which is preliminary data.</text>
</comment>
<sequence>MALLQPKCQQFDRHTPGGQFPVFPTITQDLRAVFCPRCTGMLEVPDFILCTNNPITGKMLVKIKARHNLSTNLTLCECAFYICQQAINDIVSNRLDHIMDDNFTSYDIDDDKDDDDENCSDNSPDDDYIPSDDNNYSSKKRKSSSKQIGSRKKVITSSSKGITTIEYIGGGIFEKVMLFHVGSIKVTFMMDILIEDAHHVDLERLTKEKKKN</sequence>
<dbReference type="STRING" id="658196.A0A397SZ52"/>
<accession>A0A397SZ52</accession>
<dbReference type="EMBL" id="QKYT01000185">
    <property type="protein sequence ID" value="RIA90319.1"/>
    <property type="molecule type" value="Genomic_DNA"/>
</dbReference>
<dbReference type="OrthoDB" id="2156052at2759"/>
<dbReference type="AlphaFoldDB" id="A0A397SZ52"/>
<reference evidence="2 3" key="1">
    <citation type="submission" date="2018-06" db="EMBL/GenBank/DDBJ databases">
        <title>Comparative genomics reveals the genomic features of Rhizophagus irregularis, R. cerebriforme, R. diaphanum and Gigaspora rosea, and their symbiotic lifestyle signature.</title>
        <authorList>
            <person name="Morin E."/>
            <person name="San Clemente H."/>
            <person name="Chen E.C.H."/>
            <person name="De La Providencia I."/>
            <person name="Hainaut M."/>
            <person name="Kuo A."/>
            <person name="Kohler A."/>
            <person name="Murat C."/>
            <person name="Tang N."/>
            <person name="Roy S."/>
            <person name="Loubradou J."/>
            <person name="Henrissat B."/>
            <person name="Grigoriev I.V."/>
            <person name="Corradi N."/>
            <person name="Roux C."/>
            <person name="Martin F.M."/>
        </authorList>
    </citation>
    <scope>NUCLEOTIDE SEQUENCE [LARGE SCALE GENOMIC DNA]</scope>
    <source>
        <strain evidence="2 3">DAOM 227022</strain>
    </source>
</reference>
<dbReference type="Proteomes" id="UP000265703">
    <property type="component" value="Unassembled WGS sequence"/>
</dbReference>
<keyword evidence="3" id="KW-1185">Reference proteome</keyword>